<evidence type="ECO:0000313" key="2">
    <source>
        <dbReference type="Proteomes" id="UP000246316"/>
    </source>
</evidence>
<proteinExistence type="predicted"/>
<accession>A0A2S1GM00</accession>
<sequence>MSNIQSFYFWIEMGRTQLAAVFWELLTEEQKVSLPDSYINKMSEYSSKKPAKARIK</sequence>
<evidence type="ECO:0000313" key="1">
    <source>
        <dbReference type="EMBL" id="AWD90418.1"/>
    </source>
</evidence>
<protein>
    <submittedName>
        <fullName evidence="1">Uncharacterized protein</fullName>
    </submittedName>
</protein>
<dbReference type="KEGG" id="vg:65112851"/>
<reference evidence="1" key="1">
    <citation type="submission" date="2018-03" db="EMBL/GenBank/DDBJ databases">
        <title>Phage therapy in agriculture - a green tech approach to combat plant pathogenic bacteria.</title>
        <authorList>
            <person name="Carstens A.B."/>
            <person name="Djurhuus A.M."/>
            <person name="Hansen L.H."/>
        </authorList>
    </citation>
    <scope>NUCLEOTIDE SEQUENCE [LARGE SCALE GENOMIC DNA]</scope>
</reference>
<name>A0A2S1GM00_9CAUD</name>
<organism evidence="1 2">
    <name type="scientific">Erwinia phage Cronus</name>
    <dbReference type="NCBI Taxonomy" id="2163633"/>
    <lineage>
        <taxon>Viruses</taxon>
        <taxon>Duplodnaviria</taxon>
        <taxon>Heunggongvirae</taxon>
        <taxon>Uroviricota</taxon>
        <taxon>Caudoviricetes</taxon>
        <taxon>Pantevenvirales</taxon>
        <taxon>Straboviridae</taxon>
        <taxon>Tevenvirinae</taxon>
        <taxon>Risoevirus</taxon>
        <taxon>Risoevirus cronus</taxon>
        <taxon>Roskildevirus cronus</taxon>
    </lineage>
</organism>
<keyword evidence="2" id="KW-1185">Reference proteome</keyword>
<dbReference type="EMBL" id="MH059636">
    <property type="protein sequence ID" value="AWD90418.1"/>
    <property type="molecule type" value="Genomic_DNA"/>
</dbReference>
<dbReference type="Proteomes" id="UP000246316">
    <property type="component" value="Segment"/>
</dbReference>
<dbReference type="GeneID" id="65112851"/>
<dbReference type="RefSeq" id="YP_010095217.1">
    <property type="nucleotide sequence ID" value="NC_055743.1"/>
</dbReference>